<gene>
    <name evidence="1" type="ORF">IPZ78_10785</name>
</gene>
<dbReference type="Proteomes" id="UP001165302">
    <property type="component" value="Unassembled WGS sequence"/>
</dbReference>
<evidence type="ECO:0000313" key="2">
    <source>
        <dbReference type="Proteomes" id="UP001165302"/>
    </source>
</evidence>
<dbReference type="EMBL" id="JADEYP010000019">
    <property type="protein sequence ID" value="MCA5005638.1"/>
    <property type="molecule type" value="Genomic_DNA"/>
</dbReference>
<dbReference type="Pfam" id="PF16132">
    <property type="entry name" value="DUF4843"/>
    <property type="match status" value="1"/>
</dbReference>
<accession>A0ABS7Z625</accession>
<dbReference type="PROSITE" id="PS51257">
    <property type="entry name" value="PROKAR_LIPOPROTEIN"/>
    <property type="match status" value="1"/>
</dbReference>
<evidence type="ECO:0000313" key="1">
    <source>
        <dbReference type="EMBL" id="MCA5005638.1"/>
    </source>
</evidence>
<comment type="caution">
    <text evidence="1">The sequence shown here is derived from an EMBL/GenBank/DDBJ whole genome shotgun (WGS) entry which is preliminary data.</text>
</comment>
<proteinExistence type="predicted"/>
<sequence length="250" mass="28787">MKRLNILTLVLILFFYSCEKELHKYEGKPTIYFNEAGRLPAYSGEVIRDSTIMSFSLSKAKDSIVSMVISTISNISDVDRNYGIHINDKSTVQENEHFELLNKDFIIKAGQLKDTVLIKFLRTNEMLDSNFVLIFDLVENENFSVDMKEKTLSNGVKHNFSTYTWYVNDIIKKPGRWMDAYFGTFTRKKLFLMVEILGIEASYLDASVSIPEMTAFGRFMNRYLNDQKNLGKTIFEEDGITEMTMGSASQ</sequence>
<protein>
    <submittedName>
        <fullName evidence="1">DUF4843 domain-containing protein</fullName>
    </submittedName>
</protein>
<dbReference type="InterPro" id="IPR032299">
    <property type="entry name" value="DUF4843"/>
</dbReference>
<reference evidence="1" key="1">
    <citation type="submission" date="2020-10" db="EMBL/GenBank/DDBJ databases">
        <authorList>
            <person name="Lu T."/>
            <person name="Wang Q."/>
            <person name="Han X."/>
        </authorList>
    </citation>
    <scope>NUCLEOTIDE SEQUENCE</scope>
    <source>
        <strain evidence="1">WQ 366</strain>
    </source>
</reference>
<keyword evidence="2" id="KW-1185">Reference proteome</keyword>
<dbReference type="RefSeq" id="WP_225553561.1">
    <property type="nucleotide sequence ID" value="NZ_JADEYP010000019.1"/>
</dbReference>
<organism evidence="1 2">
    <name type="scientific">Sphingobacterium bovistauri</name>
    <dbReference type="NCBI Taxonomy" id="2781959"/>
    <lineage>
        <taxon>Bacteria</taxon>
        <taxon>Pseudomonadati</taxon>
        <taxon>Bacteroidota</taxon>
        <taxon>Sphingobacteriia</taxon>
        <taxon>Sphingobacteriales</taxon>
        <taxon>Sphingobacteriaceae</taxon>
        <taxon>Sphingobacterium</taxon>
    </lineage>
</organism>
<name>A0ABS7Z625_9SPHI</name>